<dbReference type="EC" id="1.10.3.-" evidence="2"/>
<feature type="transmembrane region" description="Helical" evidence="1">
    <location>
        <begin position="29"/>
        <end position="50"/>
    </location>
</feature>
<dbReference type="EMBL" id="UARW01000010">
    <property type="protein sequence ID" value="SQD06365.1"/>
    <property type="molecule type" value="Genomic_DNA"/>
</dbReference>
<proteinExistence type="predicted"/>
<evidence type="ECO:0000256" key="1">
    <source>
        <dbReference type="SAM" id="Phobius"/>
    </source>
</evidence>
<gene>
    <name evidence="2" type="primary">cyoC_1</name>
    <name evidence="2" type="ORF">NCTC8009_06959</name>
</gene>
<dbReference type="SUPFAM" id="SSF81452">
    <property type="entry name" value="Cytochrome c oxidase subunit III-like"/>
    <property type="match status" value="1"/>
</dbReference>
<accession>A0A2X3KKB9</accession>
<dbReference type="InterPro" id="IPR035973">
    <property type="entry name" value="Cyt_c_oxidase_su3-like_sf"/>
</dbReference>
<dbReference type="STRING" id="585034.ECIAI1_0433"/>
<dbReference type="GO" id="GO:0022904">
    <property type="term" value="P:respiratory electron transport chain"/>
    <property type="evidence" value="ECO:0007669"/>
    <property type="project" value="InterPro"/>
</dbReference>
<dbReference type="Gene3D" id="1.20.120.80">
    <property type="entry name" value="Cytochrome c oxidase, subunit III, four-helix bundle"/>
    <property type="match status" value="1"/>
</dbReference>
<dbReference type="InterPro" id="IPR013833">
    <property type="entry name" value="Cyt_c_oxidase_su3_a-hlx"/>
</dbReference>
<evidence type="ECO:0000313" key="3">
    <source>
        <dbReference type="Proteomes" id="UP000250991"/>
    </source>
</evidence>
<keyword evidence="1" id="KW-0812">Transmembrane</keyword>
<reference evidence="2 3" key="1">
    <citation type="submission" date="2018-06" db="EMBL/GenBank/DDBJ databases">
        <authorList>
            <consortium name="Pathogen Informatics"/>
            <person name="Doyle S."/>
        </authorList>
    </citation>
    <scope>NUCLEOTIDE SEQUENCE [LARGE SCALE GENOMIC DNA]</scope>
    <source>
        <strain evidence="2 3">NCTC8009</strain>
    </source>
</reference>
<protein>
    <submittedName>
        <fullName evidence="2">Cytochrome o ubiquinol oxidase subunit III</fullName>
        <ecNumber evidence="2">1.10.3.-</ecNumber>
    </submittedName>
</protein>
<sequence>MATDTLTHATAHAHEHGHHDAGGTKIFGFWIYLMSDCILFSILFATYAVLVNGTAGGPTGKDIFELPFVLVETFLLLFSSITYGMAAIAMYKNNKKPGYLLAGVDLVVWCRIYRDGNLRIPST</sequence>
<keyword evidence="1" id="KW-1133">Transmembrane helix</keyword>
<keyword evidence="1" id="KW-0472">Membrane</keyword>
<dbReference type="AlphaFoldDB" id="A0A2X3KKB9"/>
<evidence type="ECO:0000313" key="2">
    <source>
        <dbReference type="EMBL" id="SQD06365.1"/>
    </source>
</evidence>
<name>A0A2X3KKB9_ECOLX</name>
<dbReference type="GO" id="GO:0016020">
    <property type="term" value="C:membrane"/>
    <property type="evidence" value="ECO:0007669"/>
    <property type="project" value="InterPro"/>
</dbReference>
<dbReference type="GO" id="GO:0016491">
    <property type="term" value="F:oxidoreductase activity"/>
    <property type="evidence" value="ECO:0007669"/>
    <property type="project" value="UniProtKB-KW"/>
</dbReference>
<keyword evidence="2" id="KW-0560">Oxidoreductase</keyword>
<dbReference type="GO" id="GO:0004129">
    <property type="term" value="F:cytochrome-c oxidase activity"/>
    <property type="evidence" value="ECO:0007669"/>
    <property type="project" value="InterPro"/>
</dbReference>
<organism evidence="2 3">
    <name type="scientific">Escherichia coli</name>
    <dbReference type="NCBI Taxonomy" id="562"/>
    <lineage>
        <taxon>Bacteria</taxon>
        <taxon>Pseudomonadati</taxon>
        <taxon>Pseudomonadota</taxon>
        <taxon>Gammaproteobacteria</taxon>
        <taxon>Enterobacterales</taxon>
        <taxon>Enterobacteriaceae</taxon>
        <taxon>Escherichia</taxon>
    </lineage>
</organism>
<dbReference type="Proteomes" id="UP000250991">
    <property type="component" value="Unassembled WGS sequence"/>
</dbReference>
<feature type="transmembrane region" description="Helical" evidence="1">
    <location>
        <begin position="70"/>
        <end position="91"/>
    </location>
</feature>